<feature type="compositionally biased region" description="Low complexity" evidence="4">
    <location>
        <begin position="1186"/>
        <end position="1204"/>
    </location>
</feature>
<feature type="compositionally biased region" description="Basic and acidic residues" evidence="4">
    <location>
        <begin position="586"/>
        <end position="598"/>
    </location>
</feature>
<feature type="region of interest" description="Disordered" evidence="4">
    <location>
        <begin position="1531"/>
        <end position="1553"/>
    </location>
</feature>
<dbReference type="InterPro" id="IPR011989">
    <property type="entry name" value="ARM-like"/>
</dbReference>
<sequence>MGLSAEDHLGAPFCQEDWADDQVLWRSLPISVGVSGADGSQGFFDEDYMGGPTVGVGMSASYYGGRRPHSRHLSSKVEMVYSLLSMLGTHDKDDLSRTLLTMSGSQESCLAMRQSGREPHRRLRPHGEPSEEEERQPEQRRVLRELRLRASQALHNVVHAHPDDRQSRREARVLRLLEQIRDFCDYLRDLEAGIAAEPNHNEAGDQHPGQAIAALMKLSFDEEHRHAMCQLGGLQAIAELIQTDQTSHGDTSEPSCVTLRRYAGMALTNLTFGDGTNKALLCSMKGFMRALVAQLHSPSEDLRQVTASVLRNLSWRADSSSRETLREVGAVPLLMAASMEAHKEATLKSILSALWNLSAHCTANKVDICNVEGALAFLVGTLTYRSPSKTLAVVENGGGILRNVSSYVALQEEHRRTLRAHGCLQILLRQLKSPSLTIVSNACGTLWNLSAHCAQDQRSLWEMGAVAMLRNLVHSKHKMIAMGSSAALKNLLTASAELQLAGDCGDGHNNNAADDNDNLPSLAVRKRKALETELDASLSETCDNIDDSPRASPTGEPRLGFDFRRPDVLLERFHTYLPGRMYRSIGTDRDVPRSDSRDSIGSTQSEPTHLRPPQSVFSRQRRRGRQLLERYGRGTGEFGNLNLALVNPYFPHHSLEEEDAEALNGNEVGGPPMGPGKCLLRAGRDEREEKGLDDSLEEDDEEEEEEEEEDLELDMCRSRPDSVRLMPVYGGNALERSQREVRELQRIFERAQSPQTSLKGLHVQCANDTVILTDLGSLEDITDVAVSSSSKQELEAEDKEEDECLSDEDLLSPPPQQETSVSVREAGKMHWQADGNDCDAAGSHSQLSLSTSGTSKGSGIPVKASLVRPLKKDTPLAVASARPSNIPERRLPVHSGLANERPDLYQRFQSSEAPSESTAFSAPDTPPPLPPTRPHSLNVSEPLASGTSQTGCCQQQSSSVAAAANRRQGGHCCGFGHSAPAPSLHEYIYGKRKGGVKPPLAVKPVQLQQQSTGVPSAGQEPVQHDAPQPMASARAPGLAATKIPQSGRPSTFVAAPKVFGTTAAPPPHQSFQRTSADSQEASGHHSLFATSSNGVCAAVGEPVMSFREKVERFNQVPQELSCARPKQHFGYQNKSRKTECNLGVASSQTQNDRNVAEEKGKKDERAQEKFLPQPSGPVEDDSEMPSFSGRSTVGSVSSSSGSSTLRAPAPVQHPQPGCSGISLMAARLFDEEVPAITLNAGNAALEARSVRPDVEDELMQSTTSLMSDLEGAKPPSVMGDLLSMSMTSSGLSEDVSSNGKNGKAPRRSRVPETVRRALGASMESPYSDYELLDHVGPPSAMGSVENLSIRSRSGRSDDLNDINPPSTMDDLSMSGSCMSLNSIPSDDDANSQSSPLMPESANGKASKRGGDISERLNAAANMVQVYSRELNSLVNGSMKSSSGTSEMLEHVQPPSVYQDMNEVTFEDMTEMGSDGFSSDVELDCELMHDDEVPLTSTTETLRPQAVSSLLREEQFGESTENLASTSADIEPLESDDHFSSPVHCSSPYSRGSPLRKVVCSSVEVDRPSLLGMPVKQARERFYDSYCQRRADDRLDDETFSLISNDSDRENADETAEPEPLEKAEAALRPPSSRGPRIVKPINRETIRQLQDKKDQERASSSPPVVRRRESLPSKAGAKRTSSPKQSTSPNPSPIKHTKASALRASQNQRSASEGSRQAKSTSPQRFVRTAPCSPGKTLSERSSLRAPRVPTRATPATAVSAQTHRTTTRPKSLEQVSVRPTATTESDALQAPPALVRQGTFTKDSPTDPTAVVGIEQDSTAGKSTASTGSKSAAHGSPQHSKRPAKSASAPSVPANNSRLASSGGGAVLKRRTIPQSPSSQSLDEKKGPYVRSLSSGGFLGADAPVQKSGSAASLTSQSSTSSGAQSRGRAAPKRDIVPGKLSALWKRKGSSPPATAAATGSVKPGLRTAAKSQGCKNAGRPEAQCSSTTEPVLCRSSTFEKLTDVGVDPTRDYTEPSAHPSSTQQQQQHNRSSVPPAQPTKAVRPSTFWKKLAEPSPSPASAAIASKPASGPHASAKRVFGGSRKISDVSSSPAVSPSLLPSGKEGCRPTMLALRLNSPATLSSPQQSPSSPPGAAAARSPIVDSKGSSPASAVVSPFNYKPRTPTTPGGTRSLIPAPVKLAGTPRCGGEQELQVK</sequence>
<dbReference type="GO" id="GO:0001708">
    <property type="term" value="P:cell fate specification"/>
    <property type="evidence" value="ECO:0007669"/>
    <property type="project" value="TreeGrafter"/>
</dbReference>
<keyword evidence="2" id="KW-0879">Wnt signaling pathway</keyword>
<dbReference type="FunFam" id="1.25.10.10:FF:000305">
    <property type="entry name" value="Adenomatous polyposis coli"/>
    <property type="match status" value="1"/>
</dbReference>
<dbReference type="EMBL" id="JABSTR010000004">
    <property type="protein sequence ID" value="KAH9367377.1"/>
    <property type="molecule type" value="Genomic_DNA"/>
</dbReference>
<dbReference type="VEuPathDB" id="VectorBase:HLOH_064569"/>
<feature type="compositionally biased region" description="Low complexity" evidence="4">
    <location>
        <begin position="2060"/>
        <end position="2073"/>
    </location>
</feature>
<dbReference type="Pfam" id="PF00514">
    <property type="entry name" value="Arm"/>
    <property type="match status" value="1"/>
</dbReference>
<dbReference type="GO" id="GO:0005881">
    <property type="term" value="C:cytoplasmic microtubule"/>
    <property type="evidence" value="ECO:0007669"/>
    <property type="project" value="TreeGrafter"/>
</dbReference>
<feature type="compositionally biased region" description="Polar residues" evidence="4">
    <location>
        <begin position="1703"/>
        <end position="1724"/>
    </location>
</feature>
<dbReference type="GO" id="GO:0008013">
    <property type="term" value="F:beta-catenin binding"/>
    <property type="evidence" value="ECO:0007669"/>
    <property type="project" value="InterPro"/>
</dbReference>
<evidence type="ECO:0000313" key="6">
    <source>
        <dbReference type="Proteomes" id="UP000821853"/>
    </source>
</evidence>
<feature type="repeat" description="ARM" evidence="3">
    <location>
        <begin position="422"/>
        <end position="452"/>
    </location>
</feature>
<accession>A0A9J6FYF0</accession>
<feature type="compositionally biased region" description="Low complexity" evidence="4">
    <location>
        <begin position="2163"/>
        <end position="2173"/>
    </location>
</feature>
<dbReference type="OMA" id="EDMSTHH"/>
<dbReference type="GO" id="GO:0008017">
    <property type="term" value="F:microtubule binding"/>
    <property type="evidence" value="ECO:0007669"/>
    <property type="project" value="TreeGrafter"/>
</dbReference>
<dbReference type="GO" id="GO:0016055">
    <property type="term" value="P:Wnt signaling pathway"/>
    <property type="evidence" value="ECO:0007669"/>
    <property type="project" value="UniProtKB-KW"/>
</dbReference>
<gene>
    <name evidence="5" type="ORF">HPB48_010172</name>
</gene>
<feature type="compositionally biased region" description="Polar residues" evidence="4">
    <location>
        <begin position="2020"/>
        <end position="2036"/>
    </location>
</feature>
<feature type="compositionally biased region" description="Acidic residues" evidence="4">
    <location>
        <begin position="694"/>
        <end position="712"/>
    </location>
</feature>
<feature type="compositionally biased region" description="Polar residues" evidence="4">
    <location>
        <begin position="1069"/>
        <end position="1081"/>
    </location>
</feature>
<dbReference type="GO" id="GO:0045295">
    <property type="term" value="F:gamma-catenin binding"/>
    <property type="evidence" value="ECO:0007669"/>
    <property type="project" value="TreeGrafter"/>
</dbReference>
<feature type="region of interest" description="Disordered" evidence="4">
    <location>
        <begin position="785"/>
        <end position="975"/>
    </location>
</feature>
<feature type="region of interest" description="Disordered" evidence="4">
    <location>
        <begin position="1287"/>
        <end position="1313"/>
    </location>
</feature>
<feature type="compositionally biased region" description="Pro residues" evidence="4">
    <location>
        <begin position="924"/>
        <end position="933"/>
    </location>
</feature>
<dbReference type="GO" id="GO:0016477">
    <property type="term" value="P:cell migration"/>
    <property type="evidence" value="ECO:0007669"/>
    <property type="project" value="TreeGrafter"/>
</dbReference>
<dbReference type="Pfam" id="PF16629">
    <property type="entry name" value="Arm_APC_u3"/>
    <property type="match status" value="1"/>
</dbReference>
<feature type="compositionally biased region" description="Low complexity" evidence="4">
    <location>
        <begin position="945"/>
        <end position="964"/>
    </location>
</feature>
<dbReference type="InterPro" id="IPR026818">
    <property type="entry name" value="Apc_fam"/>
</dbReference>
<feature type="compositionally biased region" description="Polar residues" evidence="4">
    <location>
        <begin position="1774"/>
        <end position="1787"/>
    </location>
</feature>
<organism evidence="5 6">
    <name type="scientific">Haemaphysalis longicornis</name>
    <name type="common">Bush tick</name>
    <dbReference type="NCBI Taxonomy" id="44386"/>
    <lineage>
        <taxon>Eukaryota</taxon>
        <taxon>Metazoa</taxon>
        <taxon>Ecdysozoa</taxon>
        <taxon>Arthropoda</taxon>
        <taxon>Chelicerata</taxon>
        <taxon>Arachnida</taxon>
        <taxon>Acari</taxon>
        <taxon>Parasitiformes</taxon>
        <taxon>Ixodida</taxon>
        <taxon>Ixodoidea</taxon>
        <taxon>Ixodidae</taxon>
        <taxon>Haemaphysalinae</taxon>
        <taxon>Haemaphysalis</taxon>
    </lineage>
</organism>
<feature type="region of interest" description="Disordered" evidence="4">
    <location>
        <begin position="1059"/>
        <end position="1084"/>
    </location>
</feature>
<feature type="region of interest" description="Disordered" evidence="4">
    <location>
        <begin position="1350"/>
        <end position="1409"/>
    </location>
</feature>
<feature type="compositionally biased region" description="Low complexity" evidence="4">
    <location>
        <begin position="1951"/>
        <end position="1962"/>
    </location>
</feature>
<feature type="region of interest" description="Disordered" evidence="4">
    <location>
        <begin position="1140"/>
        <end position="1215"/>
    </location>
</feature>
<dbReference type="SMART" id="SM00185">
    <property type="entry name" value="ARM"/>
    <property type="match status" value="6"/>
</dbReference>
<evidence type="ECO:0000256" key="3">
    <source>
        <dbReference type="PROSITE-ProRule" id="PRU00259"/>
    </source>
</evidence>
<keyword evidence="6" id="KW-1185">Reference proteome</keyword>
<feature type="compositionally biased region" description="Polar residues" evidence="4">
    <location>
        <begin position="907"/>
        <end position="920"/>
    </location>
</feature>
<feature type="compositionally biased region" description="Low complexity" evidence="4">
    <location>
        <begin position="1846"/>
        <end position="1859"/>
    </location>
</feature>
<dbReference type="SUPFAM" id="SSF48371">
    <property type="entry name" value="ARM repeat"/>
    <property type="match status" value="1"/>
</dbReference>
<evidence type="ECO:0000256" key="2">
    <source>
        <dbReference type="ARBA" id="ARBA00022687"/>
    </source>
</evidence>
<feature type="compositionally biased region" description="Polar residues" evidence="4">
    <location>
        <begin position="1373"/>
        <end position="1395"/>
    </location>
</feature>
<feature type="compositionally biased region" description="Low complexity" evidence="4">
    <location>
        <begin position="1909"/>
        <end position="1930"/>
    </location>
</feature>
<feature type="compositionally biased region" description="Low complexity" evidence="4">
    <location>
        <begin position="2119"/>
        <end position="2142"/>
    </location>
</feature>
<feature type="region of interest" description="Disordered" evidence="4">
    <location>
        <begin position="539"/>
        <end position="561"/>
    </location>
</feature>
<feature type="region of interest" description="Disordered" evidence="4">
    <location>
        <begin position="1600"/>
        <end position="2197"/>
    </location>
</feature>
<feature type="region of interest" description="Disordered" evidence="4">
    <location>
        <begin position="686"/>
        <end position="712"/>
    </location>
</feature>
<proteinExistence type="inferred from homology"/>
<feature type="region of interest" description="Disordered" evidence="4">
    <location>
        <begin position="1010"/>
        <end position="1030"/>
    </location>
</feature>
<feature type="compositionally biased region" description="Acidic residues" evidence="4">
    <location>
        <begin position="795"/>
        <end position="810"/>
    </location>
</feature>
<protein>
    <recommendedName>
        <fullName evidence="7">Adenomatous polyposis coli protein</fullName>
    </recommendedName>
</protein>
<dbReference type="PANTHER" id="PTHR12607:SF12">
    <property type="entry name" value="APC-LIKE, ISOFORM A-RELATED"/>
    <property type="match status" value="1"/>
</dbReference>
<reference evidence="5 6" key="1">
    <citation type="journal article" date="2020" name="Cell">
        <title>Large-Scale Comparative Analyses of Tick Genomes Elucidate Their Genetic Diversity and Vector Capacities.</title>
        <authorList>
            <consortium name="Tick Genome and Microbiome Consortium (TIGMIC)"/>
            <person name="Jia N."/>
            <person name="Wang J."/>
            <person name="Shi W."/>
            <person name="Du L."/>
            <person name="Sun Y."/>
            <person name="Zhan W."/>
            <person name="Jiang J.F."/>
            <person name="Wang Q."/>
            <person name="Zhang B."/>
            <person name="Ji P."/>
            <person name="Bell-Sakyi L."/>
            <person name="Cui X.M."/>
            <person name="Yuan T.T."/>
            <person name="Jiang B.G."/>
            <person name="Yang W.F."/>
            <person name="Lam T.T."/>
            <person name="Chang Q.C."/>
            <person name="Ding S.J."/>
            <person name="Wang X.J."/>
            <person name="Zhu J.G."/>
            <person name="Ruan X.D."/>
            <person name="Zhao L."/>
            <person name="Wei J.T."/>
            <person name="Ye R.Z."/>
            <person name="Que T.C."/>
            <person name="Du C.H."/>
            <person name="Zhou Y.H."/>
            <person name="Cheng J.X."/>
            <person name="Dai P.F."/>
            <person name="Guo W.B."/>
            <person name="Han X.H."/>
            <person name="Huang E.J."/>
            <person name="Li L.F."/>
            <person name="Wei W."/>
            <person name="Gao Y.C."/>
            <person name="Liu J.Z."/>
            <person name="Shao H.Z."/>
            <person name="Wang X."/>
            <person name="Wang C.C."/>
            <person name="Yang T.C."/>
            <person name="Huo Q.B."/>
            <person name="Li W."/>
            <person name="Chen H.Y."/>
            <person name="Chen S.E."/>
            <person name="Zhou L.G."/>
            <person name="Ni X.B."/>
            <person name="Tian J.H."/>
            <person name="Sheng Y."/>
            <person name="Liu T."/>
            <person name="Pan Y.S."/>
            <person name="Xia L.Y."/>
            <person name="Li J."/>
            <person name="Zhao F."/>
            <person name="Cao W.C."/>
        </authorList>
    </citation>
    <scope>NUCLEOTIDE SEQUENCE [LARGE SCALE GENOMIC DNA]</scope>
    <source>
        <strain evidence="5">HaeL-2018</strain>
    </source>
</reference>
<dbReference type="GO" id="GO:0030877">
    <property type="term" value="C:beta-catenin destruction complex"/>
    <property type="evidence" value="ECO:0007669"/>
    <property type="project" value="TreeGrafter"/>
</dbReference>
<feature type="compositionally biased region" description="Polar residues" evidence="4">
    <location>
        <begin position="1144"/>
        <end position="1153"/>
    </location>
</feature>
<feature type="repeat" description="ARM" evidence="3">
    <location>
        <begin position="286"/>
        <end position="314"/>
    </location>
</feature>
<feature type="compositionally biased region" description="Low complexity" evidence="4">
    <location>
        <begin position="842"/>
        <end position="859"/>
    </location>
</feature>
<dbReference type="InterPro" id="IPR016024">
    <property type="entry name" value="ARM-type_fold"/>
</dbReference>
<name>A0A9J6FYF0_HAELO</name>
<evidence type="ECO:0008006" key="7">
    <source>
        <dbReference type="Google" id="ProtNLM"/>
    </source>
</evidence>
<feature type="compositionally biased region" description="Polar residues" evidence="4">
    <location>
        <begin position="1799"/>
        <end position="1808"/>
    </location>
</feature>
<dbReference type="PROSITE" id="PS50176">
    <property type="entry name" value="ARM_REPEAT"/>
    <property type="match status" value="2"/>
</dbReference>
<feature type="compositionally biased region" description="Polar residues" evidence="4">
    <location>
        <begin position="1985"/>
        <end position="2001"/>
    </location>
</feature>
<dbReference type="GO" id="GO:0007389">
    <property type="term" value="P:pattern specification process"/>
    <property type="evidence" value="ECO:0007669"/>
    <property type="project" value="TreeGrafter"/>
</dbReference>
<feature type="compositionally biased region" description="Low complexity" evidence="4">
    <location>
        <begin position="2089"/>
        <end position="2103"/>
    </location>
</feature>
<feature type="region of interest" description="Disordered" evidence="4">
    <location>
        <begin position="583"/>
        <end position="623"/>
    </location>
</feature>
<dbReference type="GO" id="GO:0007026">
    <property type="term" value="P:negative regulation of microtubule depolymerization"/>
    <property type="evidence" value="ECO:0007669"/>
    <property type="project" value="TreeGrafter"/>
</dbReference>
<dbReference type="Proteomes" id="UP000821853">
    <property type="component" value="Chromosome 2"/>
</dbReference>
<comment type="caution">
    <text evidence="5">The sequence shown here is derived from an EMBL/GenBank/DDBJ whole genome shotgun (WGS) entry which is preliminary data.</text>
</comment>
<feature type="compositionally biased region" description="Low complexity" evidence="4">
    <location>
        <begin position="1819"/>
        <end position="1837"/>
    </location>
</feature>
<comment type="similarity">
    <text evidence="1">Belongs to the adenomatous polyposis coli (APC) family.</text>
</comment>
<evidence type="ECO:0000313" key="5">
    <source>
        <dbReference type="EMBL" id="KAH9367377.1"/>
    </source>
</evidence>
<feature type="compositionally biased region" description="Polar residues" evidence="4">
    <location>
        <begin position="1679"/>
        <end position="1689"/>
    </location>
</feature>
<dbReference type="GO" id="GO:0007399">
    <property type="term" value="P:nervous system development"/>
    <property type="evidence" value="ECO:0007669"/>
    <property type="project" value="TreeGrafter"/>
</dbReference>
<dbReference type="Pfam" id="PF18797">
    <property type="entry name" value="APC_rep"/>
    <property type="match status" value="1"/>
</dbReference>
<dbReference type="PANTHER" id="PTHR12607">
    <property type="entry name" value="ADENOMATOUS POLYPOSIS COLI PROTEIN FAMILY"/>
    <property type="match status" value="1"/>
</dbReference>
<dbReference type="GO" id="GO:0016342">
    <property type="term" value="C:catenin complex"/>
    <property type="evidence" value="ECO:0007669"/>
    <property type="project" value="TreeGrafter"/>
</dbReference>
<feature type="region of interest" description="Disordered" evidence="4">
    <location>
        <begin position="108"/>
        <end position="139"/>
    </location>
</feature>
<dbReference type="InterPro" id="IPR000225">
    <property type="entry name" value="Armadillo"/>
</dbReference>
<dbReference type="OrthoDB" id="5918429at2759"/>
<feature type="compositionally biased region" description="Basic and acidic residues" evidence="4">
    <location>
        <begin position="1641"/>
        <end position="1657"/>
    </location>
</feature>
<dbReference type="Gene3D" id="1.25.10.10">
    <property type="entry name" value="Leucine-rich Repeat Variant"/>
    <property type="match status" value="1"/>
</dbReference>
<feature type="compositionally biased region" description="Basic and acidic residues" evidence="4">
    <location>
        <begin position="1154"/>
        <end position="1168"/>
    </location>
</feature>
<dbReference type="InterPro" id="IPR041257">
    <property type="entry name" value="APC_rep"/>
</dbReference>
<dbReference type="GO" id="GO:0090090">
    <property type="term" value="P:negative regulation of canonical Wnt signaling pathway"/>
    <property type="evidence" value="ECO:0007669"/>
    <property type="project" value="TreeGrafter"/>
</dbReference>
<evidence type="ECO:0000256" key="1">
    <source>
        <dbReference type="ARBA" id="ARBA00009051"/>
    </source>
</evidence>
<evidence type="ECO:0000256" key="4">
    <source>
        <dbReference type="SAM" id="MobiDB-lite"/>
    </source>
</evidence>